<dbReference type="EMBL" id="CDMY01000260">
    <property type="protein sequence ID" value="CEL97962.1"/>
    <property type="molecule type" value="Genomic_DNA"/>
</dbReference>
<sequence length="489" mass="53988">MSVLIDALLLGFFWLIPCGSSFRILPDQTCGEWCREAPEGALCFVDRNVHSCQGELCTTSCELWSINVLSGNKPRLPCGFFMQFQGFPIGSSPCRDECLPPEIRRDRYPQPLGEGLLCCDDRCEPAVAARHANFSNYMCGVLECPCNYFGSDCDDDFLAVDRLERVSYGPIQHLTLHLSLPHWDALMATYQPGGVTRVFVEGWHIEQAYAIANTGPPGVLEVLSQQVDESLHENVTVVARALRSMPAGRVRSVYVNPSIVGFVNSMQDPLMDFMSHPHNGKVQHLVFVSTGVGLSGVRATMELLERDGWFGTNLTTVSILHGARTFRDMPFRDHLLSWRDSLGVSVTIISSERERCSLDDVLCRDAVEAHIRYSQMRQTEGSYLAQGSEVHTVLRETDSAARVQHAAALEMGPGGRLADLGASFEDTVVVSCGRVGMVDSLPLLLDVSCRERVRKAGKGGSWVSRAFGGARKESSVCKDFGETRVFRNI</sequence>
<organism evidence="2 3">
    <name type="scientific">Vitrella brassicaformis (strain CCMP3155)</name>
    <dbReference type="NCBI Taxonomy" id="1169540"/>
    <lineage>
        <taxon>Eukaryota</taxon>
        <taxon>Sar</taxon>
        <taxon>Alveolata</taxon>
        <taxon>Colpodellida</taxon>
        <taxon>Vitrellaceae</taxon>
        <taxon>Vitrella</taxon>
    </lineage>
</organism>
<gene>
    <name evidence="2" type="ORF">Vbra_12409</name>
</gene>
<keyword evidence="3" id="KW-1185">Reference proteome</keyword>
<evidence type="ECO:0000313" key="2">
    <source>
        <dbReference type="EMBL" id="CEL97962.1"/>
    </source>
</evidence>
<dbReference type="VEuPathDB" id="CryptoDB:Vbra_12409"/>
<dbReference type="InterPro" id="IPR039261">
    <property type="entry name" value="FNR_nucleotide-bd"/>
</dbReference>
<dbReference type="SUPFAM" id="SSF52343">
    <property type="entry name" value="Ferredoxin reductase-like, C-terminal NADP-linked domain"/>
    <property type="match status" value="1"/>
</dbReference>
<dbReference type="OMA" id="LECPCNW"/>
<evidence type="ECO:0008006" key="4">
    <source>
        <dbReference type="Google" id="ProtNLM"/>
    </source>
</evidence>
<reference evidence="2 3" key="1">
    <citation type="submission" date="2014-11" db="EMBL/GenBank/DDBJ databases">
        <authorList>
            <person name="Zhu J."/>
            <person name="Qi W."/>
            <person name="Song R."/>
        </authorList>
    </citation>
    <scope>NUCLEOTIDE SEQUENCE [LARGE SCALE GENOMIC DNA]</scope>
</reference>
<accession>A0A0G4ELW7</accession>
<dbReference type="InParanoid" id="A0A0G4ELW7"/>
<dbReference type="Gene3D" id="3.40.50.80">
    <property type="entry name" value="Nucleotide-binding domain of ferredoxin-NADP reductase (FNR) module"/>
    <property type="match status" value="1"/>
</dbReference>
<name>A0A0G4ELW7_VITBC</name>
<evidence type="ECO:0000256" key="1">
    <source>
        <dbReference type="SAM" id="SignalP"/>
    </source>
</evidence>
<dbReference type="AlphaFoldDB" id="A0A0G4ELW7"/>
<feature type="signal peptide" evidence="1">
    <location>
        <begin position="1"/>
        <end position="21"/>
    </location>
</feature>
<protein>
    <recommendedName>
        <fullName evidence="4">EGF-like domain-containing protein</fullName>
    </recommendedName>
</protein>
<feature type="chain" id="PRO_5005187964" description="EGF-like domain-containing protein" evidence="1">
    <location>
        <begin position="22"/>
        <end position="489"/>
    </location>
</feature>
<dbReference type="Proteomes" id="UP000041254">
    <property type="component" value="Unassembled WGS sequence"/>
</dbReference>
<dbReference type="OrthoDB" id="440155at2759"/>
<proteinExistence type="predicted"/>
<keyword evidence="1" id="KW-0732">Signal</keyword>
<evidence type="ECO:0000313" key="3">
    <source>
        <dbReference type="Proteomes" id="UP000041254"/>
    </source>
</evidence>